<dbReference type="Gene3D" id="3.40.50.1820">
    <property type="entry name" value="alpha/beta hydrolase"/>
    <property type="match status" value="1"/>
</dbReference>
<dbReference type="SUPFAM" id="SSF53474">
    <property type="entry name" value="alpha/beta-Hydrolases"/>
    <property type="match status" value="1"/>
</dbReference>
<accession>A0A411ED76</accession>
<proteinExistence type="predicted"/>
<name>A0A411ED76_9FLAO</name>
<dbReference type="KEGG" id="mur:EQY75_13815"/>
<evidence type="ECO:0000313" key="2">
    <source>
        <dbReference type="Proteomes" id="UP000290889"/>
    </source>
</evidence>
<dbReference type="InterPro" id="IPR029058">
    <property type="entry name" value="AB_hydrolase_fold"/>
</dbReference>
<dbReference type="Proteomes" id="UP000290889">
    <property type="component" value="Chromosome"/>
</dbReference>
<dbReference type="OrthoDB" id="9764953at2"/>
<dbReference type="Gene3D" id="1.25.40.10">
    <property type="entry name" value="Tetratricopeptide repeat domain"/>
    <property type="match status" value="1"/>
</dbReference>
<dbReference type="NCBIfam" id="NF047558">
    <property type="entry name" value="TPR_END_plus"/>
    <property type="match status" value="1"/>
</dbReference>
<gene>
    <name evidence="1" type="ORF">EQY75_13815</name>
</gene>
<dbReference type="SUPFAM" id="SSF48452">
    <property type="entry name" value="TPR-like"/>
    <property type="match status" value="1"/>
</dbReference>
<dbReference type="AlphaFoldDB" id="A0A411ED76"/>
<reference evidence="1 2" key="1">
    <citation type="submission" date="2019-01" db="EMBL/GenBank/DDBJ databases">
        <title>Muriicola soli sp. nov., isolated from soil.</title>
        <authorList>
            <person name="Kang H.J."/>
            <person name="Kim S.B."/>
        </authorList>
    </citation>
    <scope>NUCLEOTIDE SEQUENCE [LARGE SCALE GENOMIC DNA]</scope>
    <source>
        <strain evidence="1 2">MMS17-SY002</strain>
    </source>
</reference>
<dbReference type="RefSeq" id="WP_129606802.1">
    <property type="nucleotide sequence ID" value="NZ_CP035544.1"/>
</dbReference>
<dbReference type="InterPro" id="IPR011990">
    <property type="entry name" value="TPR-like_helical_dom_sf"/>
</dbReference>
<keyword evidence="2" id="KW-1185">Reference proteome</keyword>
<protein>
    <recommendedName>
        <fullName evidence="3">Alpha/beta hydrolase</fullName>
    </recommendedName>
</protein>
<dbReference type="EMBL" id="CP035544">
    <property type="protein sequence ID" value="QBA65510.1"/>
    <property type="molecule type" value="Genomic_DNA"/>
</dbReference>
<evidence type="ECO:0000313" key="1">
    <source>
        <dbReference type="EMBL" id="QBA65510.1"/>
    </source>
</evidence>
<organism evidence="1 2">
    <name type="scientific">Muriicola soli</name>
    <dbReference type="NCBI Taxonomy" id="2507538"/>
    <lineage>
        <taxon>Bacteria</taxon>
        <taxon>Pseudomonadati</taxon>
        <taxon>Bacteroidota</taxon>
        <taxon>Flavobacteriia</taxon>
        <taxon>Flavobacteriales</taxon>
        <taxon>Flavobacteriaceae</taxon>
        <taxon>Muriicola</taxon>
    </lineage>
</organism>
<sequence>MKRLLFSFFLCIYLNGVSQQLKINEGVLTDSIPVQGAADETFATYLPSSYQVSQKAPIIFIFDPAGRGKTGLLPFIEAAEEYGYILICSNNTKNGPYGPNLEITDRLFKSVFAKFTVDSNRIYTAGFSGGSRLAGTIAVLSGAIQGVIACGAGFAQYPLYFPNKNNRFSYVGIVGDKDMNFREMQKTEDWLVSLKIPNERIVFNGEHQWPPSEVMLRALGWLEEEAFRKGVKEVNSELRSKNFKDVLVKAQYYESEGQLVEASRELSRMIEYYPDLISSDSLEKRLRKLKREKRYRKEKTRLAKVAMLEDTLNYKTKERFALELSMGESPDAFEWWENTVKELKEKYASHEEPEYQLMAYRLQRHLFAMAGESMDSFLRENKVKEQEYAEKLLLVIAPDSPFTYYQLARKYAAWKKYPSALKHLEKMMQLGWTDKNLVKNTSEFQNLKTLKEFNELLERY</sequence>
<evidence type="ECO:0008006" key="3">
    <source>
        <dbReference type="Google" id="ProtNLM"/>
    </source>
</evidence>